<dbReference type="PANTHER" id="PTHR15020">
    <property type="entry name" value="FLAVIN REDUCTASE-RELATED"/>
    <property type="match status" value="1"/>
</dbReference>
<proteinExistence type="predicted"/>
<dbReference type="RefSeq" id="WP_252773936.1">
    <property type="nucleotide sequence ID" value="NZ_CP097122.1"/>
</dbReference>
<dbReference type="Gene3D" id="3.40.50.720">
    <property type="entry name" value="NAD(P)-binding Rossmann-like Domain"/>
    <property type="match status" value="1"/>
</dbReference>
<dbReference type="PANTHER" id="PTHR15020:SF50">
    <property type="entry name" value="UPF0659 PROTEIN YMR090W"/>
    <property type="match status" value="1"/>
</dbReference>
<accession>A0ABY5C075</accession>
<evidence type="ECO:0000313" key="3">
    <source>
        <dbReference type="Proteomes" id="UP001056093"/>
    </source>
</evidence>
<dbReference type="EMBL" id="CP097122">
    <property type="protein sequence ID" value="USS92135.1"/>
    <property type="molecule type" value="Genomic_DNA"/>
</dbReference>
<evidence type="ECO:0000313" key="2">
    <source>
        <dbReference type="EMBL" id="USS92135.1"/>
    </source>
</evidence>
<sequence>MMAKTLVIGAHGQVGQILVQDLASKQQEVLAAFRNKDQLQTVADVAGVEGVYFDLDVDEQTMTQFFLDHQVGQIVFTAGAGGKGGIERTVEVDLDGAIKTMAAAKKASVAHYVMVSAAGADDRGRWSASGIYHYFMMKHYADLYLQNSGLDYTIVRPTLLLDTTGTGKVSLDVDFAGPKESLQIPRADVAAFVIAVLAHPEQAANQIYDLTAGHQEIQHIFDEK</sequence>
<keyword evidence="3" id="KW-1185">Reference proteome</keyword>
<dbReference type="Pfam" id="PF13460">
    <property type="entry name" value="NAD_binding_10"/>
    <property type="match status" value="1"/>
</dbReference>
<dbReference type="SUPFAM" id="SSF51735">
    <property type="entry name" value="NAD(P)-binding Rossmann-fold domains"/>
    <property type="match status" value="1"/>
</dbReference>
<name>A0ABY5C075_9LACO</name>
<organism evidence="2 3">
    <name type="scientific">Fructobacillus americanaquae</name>
    <dbReference type="NCBI Taxonomy" id="2940302"/>
    <lineage>
        <taxon>Bacteria</taxon>
        <taxon>Bacillati</taxon>
        <taxon>Bacillota</taxon>
        <taxon>Bacilli</taxon>
        <taxon>Lactobacillales</taxon>
        <taxon>Lactobacillaceae</taxon>
        <taxon>Fructobacillus</taxon>
    </lineage>
</organism>
<gene>
    <name evidence="2" type="ORF">M3M36_00510</name>
</gene>
<dbReference type="InterPro" id="IPR036291">
    <property type="entry name" value="NAD(P)-bd_dom_sf"/>
</dbReference>
<dbReference type="Proteomes" id="UP001056093">
    <property type="component" value="Chromosome"/>
</dbReference>
<reference evidence="2" key="1">
    <citation type="submission" date="2022-05" db="EMBL/GenBank/DDBJ databases">
        <authorList>
            <person name="Oliphant S.A."/>
            <person name="Watson-Haigh N.S."/>
            <person name="Sumby K.M."/>
            <person name="Gardner J.M."/>
            <person name="Jiranek V."/>
        </authorList>
    </citation>
    <scope>NUCLEOTIDE SEQUENCE</scope>
    <source>
        <strain evidence="2">KI3_B9</strain>
    </source>
</reference>
<feature type="domain" description="NAD(P)-binding" evidence="1">
    <location>
        <begin position="9"/>
        <end position="200"/>
    </location>
</feature>
<protein>
    <submittedName>
        <fullName evidence="2">SDR family oxidoreductase</fullName>
    </submittedName>
</protein>
<evidence type="ECO:0000259" key="1">
    <source>
        <dbReference type="Pfam" id="PF13460"/>
    </source>
</evidence>
<dbReference type="CDD" id="cd05243">
    <property type="entry name" value="SDR_a5"/>
    <property type="match status" value="1"/>
</dbReference>
<dbReference type="InterPro" id="IPR016040">
    <property type="entry name" value="NAD(P)-bd_dom"/>
</dbReference>